<evidence type="ECO:0000313" key="3">
    <source>
        <dbReference type="Proteomes" id="UP000590740"/>
    </source>
</evidence>
<gene>
    <name evidence="2" type="ORF">HNQ65_004921</name>
</gene>
<protein>
    <recommendedName>
        <fullName evidence="4">DUF4440 domain-containing protein</fullName>
    </recommendedName>
</protein>
<accession>A0A7W7YFN6</accession>
<keyword evidence="1" id="KW-0812">Transmembrane</keyword>
<proteinExistence type="predicted"/>
<keyword evidence="1" id="KW-0472">Membrane</keyword>
<evidence type="ECO:0000256" key="1">
    <source>
        <dbReference type="SAM" id="Phobius"/>
    </source>
</evidence>
<reference evidence="2 3" key="1">
    <citation type="submission" date="2020-08" db="EMBL/GenBank/DDBJ databases">
        <title>Genomic Encyclopedia of Type Strains, Phase IV (KMG-IV): sequencing the most valuable type-strain genomes for metagenomic binning, comparative biology and taxonomic classification.</title>
        <authorList>
            <person name="Goeker M."/>
        </authorList>
    </citation>
    <scope>NUCLEOTIDE SEQUENCE [LARGE SCALE GENOMIC DNA]</scope>
    <source>
        <strain evidence="2 3">DSM 12252</strain>
    </source>
</reference>
<keyword evidence="3" id="KW-1185">Reference proteome</keyword>
<organism evidence="2 3">
    <name type="scientific">Prosthecobacter vanneervenii</name>
    <dbReference type="NCBI Taxonomy" id="48466"/>
    <lineage>
        <taxon>Bacteria</taxon>
        <taxon>Pseudomonadati</taxon>
        <taxon>Verrucomicrobiota</taxon>
        <taxon>Verrucomicrobiia</taxon>
        <taxon>Verrucomicrobiales</taxon>
        <taxon>Verrucomicrobiaceae</taxon>
        <taxon>Prosthecobacter</taxon>
    </lineage>
</organism>
<dbReference type="AlphaFoldDB" id="A0A7W7YFN6"/>
<evidence type="ECO:0008006" key="4">
    <source>
        <dbReference type="Google" id="ProtNLM"/>
    </source>
</evidence>
<comment type="caution">
    <text evidence="2">The sequence shown here is derived from an EMBL/GenBank/DDBJ whole genome shotgun (WGS) entry which is preliminary data.</text>
</comment>
<dbReference type="EMBL" id="JACHIG010000015">
    <property type="protein sequence ID" value="MBB5035311.1"/>
    <property type="molecule type" value="Genomic_DNA"/>
</dbReference>
<dbReference type="RefSeq" id="WP_184343965.1">
    <property type="nucleotide sequence ID" value="NZ_JACHIG010000015.1"/>
</dbReference>
<keyword evidence="1" id="KW-1133">Transmembrane helix</keyword>
<evidence type="ECO:0000313" key="2">
    <source>
        <dbReference type="EMBL" id="MBB5035311.1"/>
    </source>
</evidence>
<sequence length="162" mass="18300">MNKPIVIRSVLALILISGLWLAWWVFGRSPEAQVRAAQAKLIKIVEKRDWAGLEKLLAPNYTDAFGHNRQTAIQDGRQVLGSFFALTLKTDQTTIKATPGQGVVSMMIRLEGNGIGFSQAVLGHVNQMTEPWVFHWSNPGRWPWDWQVNMIHNDQARLVGRD</sequence>
<feature type="transmembrane region" description="Helical" evidence="1">
    <location>
        <begin position="6"/>
        <end position="26"/>
    </location>
</feature>
<name>A0A7W7YFN6_9BACT</name>
<dbReference type="Proteomes" id="UP000590740">
    <property type="component" value="Unassembled WGS sequence"/>
</dbReference>
<dbReference type="Gene3D" id="3.10.450.50">
    <property type="match status" value="1"/>
</dbReference>